<dbReference type="STRING" id="617002.SAMN05660653_00385"/>
<keyword evidence="2" id="KW-0131">Cell cycle</keyword>
<sequence>MDILTQFEEKIERLLERIRNVEAENVRLQEELNSEKGQKQEVLDRIDGLLKKIQEVSI</sequence>
<dbReference type="OrthoDB" id="5472177at2"/>
<accession>A0A1G6AIU5</accession>
<keyword evidence="2" id="KW-0132">Cell division</keyword>
<dbReference type="EMBL" id="FMXO01000002">
    <property type="protein sequence ID" value="SDB08275.1"/>
    <property type="molecule type" value="Genomic_DNA"/>
</dbReference>
<dbReference type="RefSeq" id="WP_153304272.1">
    <property type="nucleotide sequence ID" value="NZ_FMXO01000002.1"/>
</dbReference>
<proteinExistence type="predicted"/>
<protein>
    <submittedName>
        <fullName evidence="2">Cell division protein ZapB</fullName>
    </submittedName>
</protein>
<evidence type="ECO:0000313" key="2">
    <source>
        <dbReference type="EMBL" id="SDB08275.1"/>
    </source>
</evidence>
<reference evidence="2 3" key="1">
    <citation type="submission" date="2016-10" db="EMBL/GenBank/DDBJ databases">
        <authorList>
            <person name="de Groot N.N."/>
        </authorList>
    </citation>
    <scope>NUCLEOTIDE SEQUENCE [LARGE SCALE GENOMIC DNA]</scope>
    <source>
        <strain evidence="2 3">ASO4-2</strain>
    </source>
</reference>
<organism evidence="2 3">
    <name type="scientific">Desulfonatronum thiosulfatophilum</name>
    <dbReference type="NCBI Taxonomy" id="617002"/>
    <lineage>
        <taxon>Bacteria</taxon>
        <taxon>Pseudomonadati</taxon>
        <taxon>Thermodesulfobacteriota</taxon>
        <taxon>Desulfovibrionia</taxon>
        <taxon>Desulfovibrionales</taxon>
        <taxon>Desulfonatronaceae</taxon>
        <taxon>Desulfonatronum</taxon>
    </lineage>
</organism>
<keyword evidence="3" id="KW-1185">Reference proteome</keyword>
<dbReference type="GO" id="GO:0051301">
    <property type="term" value="P:cell division"/>
    <property type="evidence" value="ECO:0007669"/>
    <property type="project" value="UniProtKB-KW"/>
</dbReference>
<dbReference type="AlphaFoldDB" id="A0A1G6AIU5"/>
<dbReference type="Proteomes" id="UP000198771">
    <property type="component" value="Unassembled WGS sequence"/>
</dbReference>
<feature type="coiled-coil region" evidence="1">
    <location>
        <begin position="4"/>
        <end position="45"/>
    </location>
</feature>
<gene>
    <name evidence="2" type="ORF">SAMN05660653_00385</name>
</gene>
<name>A0A1G6AIU5_9BACT</name>
<evidence type="ECO:0000256" key="1">
    <source>
        <dbReference type="SAM" id="Coils"/>
    </source>
</evidence>
<evidence type="ECO:0000313" key="3">
    <source>
        <dbReference type="Proteomes" id="UP000198771"/>
    </source>
</evidence>
<keyword evidence="1" id="KW-0175">Coiled coil</keyword>